<dbReference type="CDD" id="cd14738">
    <property type="entry name" value="PAAR_2"/>
    <property type="match status" value="1"/>
</dbReference>
<dbReference type="Pfam" id="PF05488">
    <property type="entry name" value="PAAR_motif"/>
    <property type="match status" value="1"/>
</dbReference>
<dbReference type="InterPro" id="IPR008727">
    <property type="entry name" value="PAAR_motif"/>
</dbReference>
<sequence>MAGKPAATVGSNHTCPMCSGTTPHVGGPITQGSPNVFINGKPAARMGDMCTCVGPPDVIAQGNPTVLINGVPIATVGSMTAHGGIIISGESNVIIGSNTPKPLTVTMPITDIPFPKINIIDKVLSSKYIKEATANQEKLKAEAYNDNDDISISSRVAIKQLIDYCKDNESKVFINQFKLVYGNKIDEESFKILQEKGRNNKIKQPLIKTTKGYVQNEVYYSFKEGKHIIQVTERIIKASKESEAQHDKLMLNLANAFHDYIEYIIKHECQPTQNT</sequence>
<dbReference type="Gene3D" id="2.60.200.60">
    <property type="match status" value="2"/>
</dbReference>
<dbReference type="OrthoDB" id="9807902at2"/>
<dbReference type="eggNOG" id="COG4104">
    <property type="taxonomic scope" value="Bacteria"/>
</dbReference>
<proteinExistence type="predicted"/>
<dbReference type="Proteomes" id="UP000008634">
    <property type="component" value="Chromosome"/>
</dbReference>
<organism evidence="1 2">
    <name type="scientific">Cellulophaga algicola (strain DSM 14237 / IC166 / ACAM 630)</name>
    <dbReference type="NCBI Taxonomy" id="688270"/>
    <lineage>
        <taxon>Bacteria</taxon>
        <taxon>Pseudomonadati</taxon>
        <taxon>Bacteroidota</taxon>
        <taxon>Flavobacteriia</taxon>
        <taxon>Flavobacteriales</taxon>
        <taxon>Flavobacteriaceae</taxon>
        <taxon>Cellulophaga</taxon>
    </lineage>
</organism>
<protein>
    <submittedName>
        <fullName evidence="1">PAAR repeat-containing protein</fullName>
    </submittedName>
</protein>
<dbReference type="AlphaFoldDB" id="E6X5K1"/>
<dbReference type="EMBL" id="CP002453">
    <property type="protein sequence ID" value="ADV50556.1"/>
    <property type="molecule type" value="Genomic_DNA"/>
</dbReference>
<keyword evidence="2" id="KW-1185">Reference proteome</keyword>
<dbReference type="RefSeq" id="WP_013552014.1">
    <property type="nucleotide sequence ID" value="NC_014934.1"/>
</dbReference>
<accession>E6X5K1</accession>
<evidence type="ECO:0000313" key="2">
    <source>
        <dbReference type="Proteomes" id="UP000008634"/>
    </source>
</evidence>
<dbReference type="KEGG" id="cao:Celal_3290"/>
<reference evidence="1 2" key="1">
    <citation type="journal article" date="2010" name="Stand. Genomic Sci.">
        <title>Complete genome sequence of Cellulophaga algicola type strain (IC166).</title>
        <authorList>
            <person name="Abt B."/>
            <person name="Lu M."/>
            <person name="Misra M."/>
            <person name="Han C."/>
            <person name="Nolan M."/>
            <person name="Lucas S."/>
            <person name="Hammon N."/>
            <person name="Deshpande S."/>
            <person name="Cheng J.F."/>
            <person name="Tapia R."/>
            <person name="Goodwin L."/>
            <person name="Pitluck S."/>
            <person name="Liolios K."/>
            <person name="Pagani I."/>
            <person name="Ivanova N."/>
            <person name="Mavromatis K."/>
            <person name="Ovchinikova G."/>
            <person name="Pati A."/>
            <person name="Chen A."/>
            <person name="Palaniappan K."/>
            <person name="Land M."/>
            <person name="Hauser L."/>
            <person name="Chang Y.J."/>
            <person name="Jeffries C.D."/>
            <person name="Detter J.C."/>
            <person name="Brambilla E."/>
            <person name="Rohde M."/>
            <person name="Tindall B.J."/>
            <person name="Goker M."/>
            <person name="Woyke T."/>
            <person name="Bristow J."/>
            <person name="Eisen J.A."/>
            <person name="Markowitz V."/>
            <person name="Hugenholtz P."/>
            <person name="Kyrpides N.C."/>
            <person name="Klenk H.P."/>
            <person name="Lapidus A."/>
        </authorList>
    </citation>
    <scope>NUCLEOTIDE SEQUENCE [LARGE SCALE GENOMIC DNA]</scope>
    <source>
        <strain evidence="2">DSM 14237 / IC166 / ACAM 630</strain>
    </source>
</reference>
<evidence type="ECO:0000313" key="1">
    <source>
        <dbReference type="EMBL" id="ADV50556.1"/>
    </source>
</evidence>
<gene>
    <name evidence="1" type="ordered locus">Celal_3290</name>
</gene>
<dbReference type="HOGENOM" id="CLU_1010800_0_0_10"/>
<dbReference type="STRING" id="688270.Celal_3290"/>
<name>E6X5K1_CELAD</name>